<organism evidence="1 2">
    <name type="scientific">Capsulimonas corticalis</name>
    <dbReference type="NCBI Taxonomy" id="2219043"/>
    <lineage>
        <taxon>Bacteria</taxon>
        <taxon>Bacillati</taxon>
        <taxon>Armatimonadota</taxon>
        <taxon>Armatimonadia</taxon>
        <taxon>Capsulimonadales</taxon>
        <taxon>Capsulimonadaceae</taxon>
        <taxon>Capsulimonas</taxon>
    </lineage>
</organism>
<dbReference type="SUPFAM" id="SSF54523">
    <property type="entry name" value="Pili subunits"/>
    <property type="match status" value="1"/>
</dbReference>
<evidence type="ECO:0000313" key="1">
    <source>
        <dbReference type="EMBL" id="BDI33921.1"/>
    </source>
</evidence>
<accession>A0A402CZK7</accession>
<sequence length="266" mass="29054">MQELGKDMSPQITVSRIPPKQTPNGARNTRRGRTFGFTLIELLVVISVIAILAGLLFPAFVKAREKARQMACMSNMRQLGIAVMQYVQDSDEEMPAAADNTWGANIHGGWIFYKAYPATTPGAYDPSQGSLYPYVRNKGVFICTDDTVGQKSGDSYAINACVDKGKVVNGLRIGRHLSAFDNPSSWMLFGEENFGDDGAGDNTAGSTNDGYFDWMTDGLSQRHSEGQNINYIDGHAKWHLVSDIIANQMVTGGSDPTITCTLDDHQ</sequence>
<name>A0A402CZK7_9BACT</name>
<dbReference type="NCBIfam" id="TIGR02532">
    <property type="entry name" value="IV_pilin_GFxxxE"/>
    <property type="match status" value="1"/>
</dbReference>
<evidence type="ECO:0000313" key="2">
    <source>
        <dbReference type="Proteomes" id="UP000287394"/>
    </source>
</evidence>
<gene>
    <name evidence="1" type="ORF">CCAX7_59720</name>
</gene>
<dbReference type="Pfam" id="PF07963">
    <property type="entry name" value="N_methyl"/>
    <property type="match status" value="1"/>
</dbReference>
<reference evidence="1 2" key="1">
    <citation type="journal article" date="2019" name="Int. J. Syst. Evol. Microbiol.">
        <title>Capsulimonas corticalis gen. nov., sp. nov., an aerobic capsulated bacterium, of a novel bacterial order, Capsulimonadales ord. nov., of the class Armatimonadia of the phylum Armatimonadetes.</title>
        <authorList>
            <person name="Li J."/>
            <person name="Kudo C."/>
            <person name="Tonouchi A."/>
        </authorList>
    </citation>
    <scope>NUCLEOTIDE SEQUENCE [LARGE SCALE GENOMIC DNA]</scope>
    <source>
        <strain evidence="1 2">AX-7</strain>
    </source>
</reference>
<dbReference type="PANTHER" id="PTHR30093:SF2">
    <property type="entry name" value="TYPE II SECRETION SYSTEM PROTEIN H"/>
    <property type="match status" value="1"/>
</dbReference>
<dbReference type="PANTHER" id="PTHR30093">
    <property type="entry name" value="GENERAL SECRETION PATHWAY PROTEIN G"/>
    <property type="match status" value="1"/>
</dbReference>
<dbReference type="AlphaFoldDB" id="A0A402CZK7"/>
<dbReference type="Proteomes" id="UP000287394">
    <property type="component" value="Chromosome"/>
</dbReference>
<keyword evidence="2" id="KW-1185">Reference proteome</keyword>
<dbReference type="KEGG" id="ccot:CCAX7_59720"/>
<dbReference type="EMBL" id="AP025739">
    <property type="protein sequence ID" value="BDI33921.1"/>
    <property type="molecule type" value="Genomic_DNA"/>
</dbReference>
<dbReference type="InterPro" id="IPR011453">
    <property type="entry name" value="DUF1559"/>
</dbReference>
<dbReference type="Pfam" id="PF07596">
    <property type="entry name" value="SBP_bac_10"/>
    <property type="match status" value="1"/>
</dbReference>
<dbReference type="InterPro" id="IPR045584">
    <property type="entry name" value="Pilin-like"/>
</dbReference>
<dbReference type="Gene3D" id="3.30.700.10">
    <property type="entry name" value="Glycoprotein, Type 4 Pilin"/>
    <property type="match status" value="1"/>
</dbReference>
<proteinExistence type="predicted"/>
<dbReference type="InterPro" id="IPR012902">
    <property type="entry name" value="N_methyl_site"/>
</dbReference>
<protein>
    <submittedName>
        <fullName evidence="1">Uncharacterized protein</fullName>
    </submittedName>
</protein>